<dbReference type="Pfam" id="PF13692">
    <property type="entry name" value="Glyco_trans_1_4"/>
    <property type="match status" value="1"/>
</dbReference>
<dbReference type="AlphaFoldDB" id="A0A1Z4MW61"/>
<protein>
    <submittedName>
        <fullName evidence="2">Group 1 glycosyl transferase</fullName>
    </submittedName>
</protein>
<evidence type="ECO:0000313" key="3">
    <source>
        <dbReference type="Proteomes" id="UP000218785"/>
    </source>
</evidence>
<reference evidence="2 3" key="1">
    <citation type="submission" date="2017-06" db="EMBL/GenBank/DDBJ databases">
        <title>Genome sequencing of cyanobaciteial culture collection at National Institute for Environmental Studies (NIES).</title>
        <authorList>
            <person name="Hirose Y."/>
            <person name="Shimura Y."/>
            <person name="Fujisawa T."/>
            <person name="Nakamura Y."/>
            <person name="Kawachi M."/>
        </authorList>
    </citation>
    <scope>NUCLEOTIDE SEQUENCE [LARGE SCALE GENOMIC DNA]</scope>
    <source>
        <strain evidence="2 3">NIES-37</strain>
    </source>
</reference>
<dbReference type="EMBL" id="AP018248">
    <property type="protein sequence ID" value="BAY97673.1"/>
    <property type="molecule type" value="Genomic_DNA"/>
</dbReference>
<proteinExistence type="predicted"/>
<dbReference type="PANTHER" id="PTHR12526:SF600">
    <property type="entry name" value="GLYCOSYL TRANSFERASE GROUP 1"/>
    <property type="match status" value="1"/>
</dbReference>
<dbReference type="CDD" id="cd03801">
    <property type="entry name" value="GT4_PimA-like"/>
    <property type="match status" value="1"/>
</dbReference>
<dbReference type="Pfam" id="PF13439">
    <property type="entry name" value="Glyco_transf_4"/>
    <property type="match status" value="1"/>
</dbReference>
<dbReference type="SUPFAM" id="SSF53756">
    <property type="entry name" value="UDP-Glycosyltransferase/glycogen phosphorylase"/>
    <property type="match status" value="1"/>
</dbReference>
<gene>
    <name evidence="2" type="ORF">NIES37_16170</name>
</gene>
<dbReference type="KEGG" id="ttq:NIES37_16170"/>
<dbReference type="Gene3D" id="3.40.50.2000">
    <property type="entry name" value="Glycogen Phosphorylase B"/>
    <property type="match status" value="2"/>
</dbReference>
<accession>A0A1Z4MW61</accession>
<dbReference type="PANTHER" id="PTHR12526">
    <property type="entry name" value="GLYCOSYLTRANSFERASE"/>
    <property type="match status" value="1"/>
</dbReference>
<name>A0A1Z4MW61_9CYAN</name>
<evidence type="ECO:0000313" key="2">
    <source>
        <dbReference type="EMBL" id="BAY97673.1"/>
    </source>
</evidence>
<feature type="domain" description="Glycosyltransferase subfamily 4-like N-terminal" evidence="1">
    <location>
        <begin position="17"/>
        <end position="217"/>
    </location>
</feature>
<dbReference type="RefSeq" id="WP_096574694.1">
    <property type="nucleotide sequence ID" value="NZ_CAWNJS010000001.1"/>
</dbReference>
<keyword evidence="2" id="KW-0808">Transferase</keyword>
<sequence>MNILMLSSTFPYPPTRGGTQVRTFNLLKYLSQRHSITLVTQRDATVTEAEIVALQDCVDRLVVFERPPESGTSAGIFQKIQRFISFLQQGTPPSVINRYSSEMQEWIDNFVEAGKCDVITCEHSVNEIYVRSHFQKQLRTVVNIHSSVYGSCYNQLATGISENKLRDKINLPLLRRYEQSYCSKFSEIVVTTEEDKIQLQEFNPHSEITVIPNGVDLVSFPYRIHDPGGHRLIFIGAMDNLANIDAVCFFSQEVLPEIQKIYPDTTLDIVGSHPTPEVLALKKQPGVTVTGRVPSMSEYLHKSTVCIVPMRTGFGIKNKTLEAMAAGVPIVASDRGLEGLAVDGSSTPVRALRANTPAEYVSAITQLFNSPQLRAELSINGRELIETEFTWDIAGERYEKACCGSDGNYEI</sequence>
<dbReference type="GO" id="GO:0016757">
    <property type="term" value="F:glycosyltransferase activity"/>
    <property type="evidence" value="ECO:0007669"/>
    <property type="project" value="TreeGrafter"/>
</dbReference>
<dbReference type="Proteomes" id="UP000218785">
    <property type="component" value="Chromosome"/>
</dbReference>
<dbReference type="InterPro" id="IPR028098">
    <property type="entry name" value="Glyco_trans_4-like_N"/>
</dbReference>
<organism evidence="2 3">
    <name type="scientific">Tolypothrix tenuis PCC 7101</name>
    <dbReference type="NCBI Taxonomy" id="231146"/>
    <lineage>
        <taxon>Bacteria</taxon>
        <taxon>Bacillati</taxon>
        <taxon>Cyanobacteriota</taxon>
        <taxon>Cyanophyceae</taxon>
        <taxon>Nostocales</taxon>
        <taxon>Tolypothrichaceae</taxon>
        <taxon>Tolypothrix</taxon>
    </lineage>
</organism>
<evidence type="ECO:0000259" key="1">
    <source>
        <dbReference type="Pfam" id="PF13439"/>
    </source>
</evidence>
<keyword evidence="3" id="KW-1185">Reference proteome</keyword>